<dbReference type="Proteomes" id="UP000050301">
    <property type="component" value="Unassembled WGS sequence"/>
</dbReference>
<sequence>MSQSDNINKIINKARLNNSLRDLPSVLVPVWQIKIRERFGINVDREIAEYIVLAAHESGTWKRQRAIRKIEKLLIERGGDKTESYNIAKNIVEMAVGNPQQ</sequence>
<comment type="caution">
    <text evidence="1">The sequence shown here is derived from an EMBL/GenBank/DDBJ whole genome shotgun (WGS) entry which is preliminary data.</text>
</comment>
<dbReference type="RefSeq" id="WP_048101739.1">
    <property type="nucleotide sequence ID" value="NZ_LKBH01000210.1"/>
</dbReference>
<dbReference type="InParanoid" id="A0A0Q0VTH2"/>
<keyword evidence="2" id="KW-1185">Reference proteome</keyword>
<organism evidence="1 2">
    <name type="scientific">Acidiplasma cupricumulans</name>
    <dbReference type="NCBI Taxonomy" id="312540"/>
    <lineage>
        <taxon>Archaea</taxon>
        <taxon>Methanobacteriati</taxon>
        <taxon>Thermoplasmatota</taxon>
        <taxon>Thermoplasmata</taxon>
        <taxon>Thermoplasmatales</taxon>
        <taxon>Ferroplasmaceae</taxon>
        <taxon>Acidiplasma</taxon>
    </lineage>
</organism>
<evidence type="ECO:0000313" key="2">
    <source>
        <dbReference type="Proteomes" id="UP000050301"/>
    </source>
</evidence>
<accession>A0A0Q0VTH2</accession>
<gene>
    <name evidence="1" type="ORF">AOG55_08915</name>
</gene>
<proteinExistence type="predicted"/>
<dbReference type="AlphaFoldDB" id="A0A0Q0VTH2"/>
<dbReference type="EMBL" id="LKBH01000210">
    <property type="protein sequence ID" value="KQB34840.1"/>
    <property type="molecule type" value="Genomic_DNA"/>
</dbReference>
<evidence type="ECO:0000313" key="1">
    <source>
        <dbReference type="EMBL" id="KQB34840.1"/>
    </source>
</evidence>
<name>A0A0Q0VTH2_9ARCH</name>
<protein>
    <submittedName>
        <fullName evidence="1">Uncharacterized protein</fullName>
    </submittedName>
</protein>
<reference evidence="1 2" key="1">
    <citation type="submission" date="2015-09" db="EMBL/GenBank/DDBJ databases">
        <title>Heavy metals and arsenic resistance mechanisms in polyextremophilic archaea of the family Ferroplasmaceae.</title>
        <authorList>
            <person name="Bulaev A.G."/>
            <person name="Kanygina A.V."/>
        </authorList>
    </citation>
    <scope>NUCLEOTIDE SEQUENCE [LARGE SCALE GENOMIC DNA]</scope>
    <source>
        <strain evidence="1 2">BH2</strain>
    </source>
</reference>
<dbReference type="GeneID" id="84222241"/>